<evidence type="ECO:0000313" key="7">
    <source>
        <dbReference type="Proteomes" id="UP000694426"/>
    </source>
</evidence>
<feature type="compositionally biased region" description="Low complexity" evidence="4">
    <location>
        <begin position="41"/>
        <end position="51"/>
    </location>
</feature>
<dbReference type="Ensembl" id="ENSABRT00000035866.1">
    <property type="protein sequence ID" value="ENSABRP00000025628.1"/>
    <property type="gene ID" value="ENSABRG00000021466.1"/>
</dbReference>
<dbReference type="SMART" id="SM00369">
    <property type="entry name" value="LRR_TYP"/>
    <property type="match status" value="8"/>
</dbReference>
<dbReference type="AlphaFoldDB" id="A0A8B9CZG8"/>
<keyword evidence="3" id="KW-0677">Repeat</keyword>
<proteinExistence type="predicted"/>
<dbReference type="InterPro" id="IPR000483">
    <property type="entry name" value="Cys-rich_flank_reg_C"/>
</dbReference>
<dbReference type="SMART" id="SM00082">
    <property type="entry name" value="LRRCT"/>
    <property type="match status" value="1"/>
</dbReference>
<name>A0A8B9CZG8_9AVES</name>
<evidence type="ECO:0000313" key="6">
    <source>
        <dbReference type="Ensembl" id="ENSABRP00000025628.1"/>
    </source>
</evidence>
<evidence type="ECO:0000256" key="3">
    <source>
        <dbReference type="ARBA" id="ARBA00022737"/>
    </source>
</evidence>
<dbReference type="PRINTS" id="PR00019">
    <property type="entry name" value="LEURICHRPT"/>
</dbReference>
<keyword evidence="2" id="KW-0732">Signal</keyword>
<dbReference type="PANTHER" id="PTHR24369:SF211">
    <property type="entry name" value="LEUCINE-RICH REPEAT-CONTAINING PROTEIN 15-LIKE"/>
    <property type="match status" value="1"/>
</dbReference>
<dbReference type="InterPro" id="IPR050541">
    <property type="entry name" value="LRR_TM_domain-containing"/>
</dbReference>
<feature type="region of interest" description="Disordered" evidence="4">
    <location>
        <begin position="546"/>
        <end position="576"/>
    </location>
</feature>
<accession>A0A8B9CZG8</accession>
<reference evidence="6" key="1">
    <citation type="submission" date="2025-08" db="UniProtKB">
        <authorList>
            <consortium name="Ensembl"/>
        </authorList>
    </citation>
    <scope>IDENTIFICATION</scope>
</reference>
<keyword evidence="7" id="KW-1185">Reference proteome</keyword>
<feature type="domain" description="LRRCT" evidence="5">
    <location>
        <begin position="515"/>
        <end position="565"/>
    </location>
</feature>
<evidence type="ECO:0000256" key="2">
    <source>
        <dbReference type="ARBA" id="ARBA00022729"/>
    </source>
</evidence>
<reference evidence="6" key="2">
    <citation type="submission" date="2025-09" db="UniProtKB">
        <authorList>
            <consortium name="Ensembl"/>
        </authorList>
    </citation>
    <scope>IDENTIFICATION</scope>
</reference>
<sequence length="576" mass="61031">MLLLRSGGCGRPRPTPGWLRDVARGEAKQVAVLGTPPGDLPAPGRAAAAGPRPHPGSMEMGTATSQRGQPRPTGGAHGWHLGLSSLRAWGGTGPAGGTRGWRGIWGRGSVRPIVPSLPSQCAHPPTSPCARTLLWTPTPPREVTHAPTVPPAPPWCAGGQRCTTPAVGRWGQGDVSALPLPWVLAPHELAALAKAAISRAAREDEPPTSPGDGHHRGGGRTQGRQSPRSPADRWRSPTAMVPPGQILPPLLLLLLVVPCSPATPCPLQPNATRFVCTEPTLRTFPGGLPPTTLAVSVEFTSVTTLAPDALAGLPELQELHLASNLLAALPEELLWPVPALRVLDLTDNVLAELPAGLFQRSELLQHLVLRGNRLRVLQPAWFGRLARLRWLDVGANALAEVPPEVFRPLVSLHSLDLSHNRLESLDAGALAGLRELERLDLEGNRLRALPPDAFAPVPALRLLFLQGNELRALPAGLFAPLSHLHVLDLAHNRLRALELPPSPPGPPLSLDISGNPWACECPLLELLRRAAPQLVAARGTLCASPPHRRGQEVATLSQAGDTGCQPDEDGQSLPDP</sequence>
<dbReference type="Gene3D" id="3.80.10.10">
    <property type="entry name" value="Ribonuclease Inhibitor"/>
    <property type="match status" value="2"/>
</dbReference>
<organism evidence="6 7">
    <name type="scientific">Anser brachyrhynchus</name>
    <name type="common">Pink-footed goose</name>
    <dbReference type="NCBI Taxonomy" id="132585"/>
    <lineage>
        <taxon>Eukaryota</taxon>
        <taxon>Metazoa</taxon>
        <taxon>Chordata</taxon>
        <taxon>Craniata</taxon>
        <taxon>Vertebrata</taxon>
        <taxon>Euteleostomi</taxon>
        <taxon>Archelosauria</taxon>
        <taxon>Archosauria</taxon>
        <taxon>Dinosauria</taxon>
        <taxon>Saurischia</taxon>
        <taxon>Theropoda</taxon>
        <taxon>Coelurosauria</taxon>
        <taxon>Aves</taxon>
        <taxon>Neognathae</taxon>
        <taxon>Galloanserae</taxon>
        <taxon>Anseriformes</taxon>
        <taxon>Anatidae</taxon>
        <taxon>Anserinae</taxon>
        <taxon>Anser</taxon>
    </lineage>
</organism>
<evidence type="ECO:0000256" key="1">
    <source>
        <dbReference type="ARBA" id="ARBA00022614"/>
    </source>
</evidence>
<keyword evidence="1" id="KW-0433">Leucine-rich repeat</keyword>
<feature type="region of interest" description="Disordered" evidence="4">
    <location>
        <begin position="35"/>
        <end position="76"/>
    </location>
</feature>
<dbReference type="PROSITE" id="PS51450">
    <property type="entry name" value="LRR"/>
    <property type="match status" value="2"/>
</dbReference>
<dbReference type="GeneTree" id="ENSGT00940000165355"/>
<dbReference type="InterPro" id="IPR001611">
    <property type="entry name" value="Leu-rich_rpt"/>
</dbReference>
<dbReference type="PANTHER" id="PTHR24369">
    <property type="entry name" value="ANTIGEN BSP, PUTATIVE-RELATED"/>
    <property type="match status" value="1"/>
</dbReference>
<dbReference type="Proteomes" id="UP000694426">
    <property type="component" value="Unplaced"/>
</dbReference>
<feature type="region of interest" description="Disordered" evidence="4">
    <location>
        <begin position="197"/>
        <end position="240"/>
    </location>
</feature>
<dbReference type="Pfam" id="PF13855">
    <property type="entry name" value="LRR_8"/>
    <property type="match status" value="2"/>
</dbReference>
<dbReference type="InterPro" id="IPR032675">
    <property type="entry name" value="LRR_dom_sf"/>
</dbReference>
<protein>
    <recommendedName>
        <fullName evidence="5">LRRCT domain-containing protein</fullName>
    </recommendedName>
</protein>
<dbReference type="SUPFAM" id="SSF52058">
    <property type="entry name" value="L domain-like"/>
    <property type="match status" value="1"/>
</dbReference>
<evidence type="ECO:0000256" key="4">
    <source>
        <dbReference type="SAM" id="MobiDB-lite"/>
    </source>
</evidence>
<dbReference type="GO" id="GO:0005886">
    <property type="term" value="C:plasma membrane"/>
    <property type="evidence" value="ECO:0007669"/>
    <property type="project" value="TreeGrafter"/>
</dbReference>
<evidence type="ECO:0000259" key="5">
    <source>
        <dbReference type="SMART" id="SM00082"/>
    </source>
</evidence>
<dbReference type="InterPro" id="IPR003591">
    <property type="entry name" value="Leu-rich_rpt_typical-subtyp"/>
</dbReference>